<evidence type="ECO:0000256" key="2">
    <source>
        <dbReference type="ARBA" id="ARBA00093774"/>
    </source>
</evidence>
<dbReference type="Pfam" id="PF26580">
    <property type="entry name" value="Mtb12_C"/>
    <property type="match status" value="1"/>
</dbReference>
<dbReference type="InterPro" id="IPR058644">
    <property type="entry name" value="Mtb12-like_C"/>
</dbReference>
<proteinExistence type="inferred from homology"/>
<protein>
    <recommendedName>
        <fullName evidence="4">Low molecular weight antigen MTB12-like C-terminal domain-containing protein</fullName>
    </recommendedName>
</protein>
<reference evidence="6" key="1">
    <citation type="journal article" date="2019" name="Int. J. Syst. Evol. Microbiol.">
        <title>The Global Catalogue of Microorganisms (GCM) 10K type strain sequencing project: providing services to taxonomists for standard genome sequencing and annotation.</title>
        <authorList>
            <consortium name="The Broad Institute Genomics Platform"/>
            <consortium name="The Broad Institute Genome Sequencing Center for Infectious Disease"/>
            <person name="Wu L."/>
            <person name="Ma J."/>
        </authorList>
    </citation>
    <scope>NUCLEOTIDE SEQUENCE [LARGE SCALE GENOMIC DNA]</scope>
    <source>
        <strain evidence="6">JCM 18298</strain>
    </source>
</reference>
<evidence type="ECO:0000256" key="1">
    <source>
        <dbReference type="ARBA" id="ARBA00022729"/>
    </source>
</evidence>
<keyword evidence="1" id="KW-0732">Signal</keyword>
<name>A0ABP9K7F9_9NOCA</name>
<feature type="domain" description="Low molecular weight antigen MTB12-like C-terminal" evidence="4">
    <location>
        <begin position="74"/>
        <end position="183"/>
    </location>
</feature>
<comment type="similarity">
    <text evidence="2">Belongs to the MTB12 family.</text>
</comment>
<accession>A0ABP9K7F9</accession>
<feature type="region of interest" description="Disordered" evidence="3">
    <location>
        <begin position="40"/>
        <end position="75"/>
    </location>
</feature>
<evidence type="ECO:0000259" key="4">
    <source>
        <dbReference type="Pfam" id="PF26580"/>
    </source>
</evidence>
<keyword evidence="6" id="KW-1185">Reference proteome</keyword>
<dbReference type="EMBL" id="BAABJM010000002">
    <property type="protein sequence ID" value="GAA5052958.1"/>
    <property type="molecule type" value="Genomic_DNA"/>
</dbReference>
<dbReference type="RefSeq" id="WP_345495581.1">
    <property type="nucleotide sequence ID" value="NZ_BAABJM010000002.1"/>
</dbReference>
<evidence type="ECO:0000256" key="3">
    <source>
        <dbReference type="SAM" id="MobiDB-lite"/>
    </source>
</evidence>
<evidence type="ECO:0000313" key="5">
    <source>
        <dbReference type="EMBL" id="GAA5052958.1"/>
    </source>
</evidence>
<gene>
    <name evidence="5" type="ORF">GCM10023318_26280</name>
</gene>
<evidence type="ECO:0000313" key="6">
    <source>
        <dbReference type="Proteomes" id="UP001500603"/>
    </source>
</evidence>
<comment type="caution">
    <text evidence="5">The sequence shown here is derived from an EMBL/GenBank/DDBJ whole genome shotgun (WGS) entry which is preliminary data.</text>
</comment>
<dbReference type="Proteomes" id="UP001500603">
    <property type="component" value="Unassembled WGS sequence"/>
</dbReference>
<organism evidence="5 6">
    <name type="scientific">Nocardia callitridis</name>
    <dbReference type="NCBI Taxonomy" id="648753"/>
    <lineage>
        <taxon>Bacteria</taxon>
        <taxon>Bacillati</taxon>
        <taxon>Actinomycetota</taxon>
        <taxon>Actinomycetes</taxon>
        <taxon>Mycobacteriales</taxon>
        <taxon>Nocardiaceae</taxon>
        <taxon>Nocardia</taxon>
    </lineage>
</organism>
<sequence>MLGTTERPDEVPSRSFRAHGRRVVVASAALAIALGLTACGSTDSSDAKATPTTSDSATTTATASSTGAAAPAEAPTPEALQAVLVKFSDPAVSTEDKTALIVNGEQRKDKIDQMNKALAGYGALTYEVADITTAADTATAQVTITSPHGTVPAMPITWQNSDGSWKLTDQSGCLMLGFAQAPCVPA</sequence>